<dbReference type="InterPro" id="IPR001123">
    <property type="entry name" value="LeuE-type"/>
</dbReference>
<keyword evidence="4 6" id="KW-1133">Transmembrane helix</keyword>
<keyword evidence="3 6" id="KW-0812">Transmembrane</keyword>
<reference evidence="7 8" key="1">
    <citation type="submission" date="2023-10" db="EMBL/GenBank/DDBJ databases">
        <title>Noviherbaspirillum sp. CPCC 100848 genome assembly.</title>
        <authorList>
            <person name="Li X.Y."/>
            <person name="Fang X.M."/>
        </authorList>
    </citation>
    <scope>NUCLEOTIDE SEQUENCE [LARGE SCALE GENOMIC DNA]</scope>
    <source>
        <strain evidence="7 8">CPCC 100848</strain>
    </source>
</reference>
<dbReference type="PANTHER" id="PTHR30086">
    <property type="entry name" value="ARGININE EXPORTER PROTEIN ARGO"/>
    <property type="match status" value="1"/>
</dbReference>
<comment type="subcellular location">
    <subcellularLocation>
        <location evidence="1">Cell membrane</location>
        <topology evidence="1">Multi-pass membrane protein</topology>
    </subcellularLocation>
</comment>
<dbReference type="PANTHER" id="PTHR30086:SF20">
    <property type="entry name" value="ARGININE EXPORTER PROTEIN ARGO-RELATED"/>
    <property type="match status" value="1"/>
</dbReference>
<dbReference type="PIRSF" id="PIRSF006324">
    <property type="entry name" value="LeuE"/>
    <property type="match status" value="1"/>
</dbReference>
<evidence type="ECO:0000313" key="7">
    <source>
        <dbReference type="EMBL" id="MEC4722463.1"/>
    </source>
</evidence>
<evidence type="ECO:0000256" key="6">
    <source>
        <dbReference type="SAM" id="Phobius"/>
    </source>
</evidence>
<feature type="transmembrane region" description="Helical" evidence="6">
    <location>
        <begin position="74"/>
        <end position="91"/>
    </location>
</feature>
<keyword evidence="5 6" id="KW-0472">Membrane</keyword>
<keyword evidence="8" id="KW-1185">Reference proteome</keyword>
<dbReference type="Proteomes" id="UP001352263">
    <property type="component" value="Unassembled WGS sequence"/>
</dbReference>
<dbReference type="Pfam" id="PF01810">
    <property type="entry name" value="LysE"/>
    <property type="match status" value="1"/>
</dbReference>
<feature type="transmembrane region" description="Helical" evidence="6">
    <location>
        <begin position="38"/>
        <end position="62"/>
    </location>
</feature>
<keyword evidence="2" id="KW-1003">Cell membrane</keyword>
<comment type="caution">
    <text evidence="7">The sequence shown here is derived from an EMBL/GenBank/DDBJ whole genome shotgun (WGS) entry which is preliminary data.</text>
</comment>
<evidence type="ECO:0000256" key="4">
    <source>
        <dbReference type="ARBA" id="ARBA00022989"/>
    </source>
</evidence>
<dbReference type="EMBL" id="JAWIIV010000030">
    <property type="protein sequence ID" value="MEC4722463.1"/>
    <property type="molecule type" value="Genomic_DNA"/>
</dbReference>
<organism evidence="7 8">
    <name type="scientific">Noviherbaspirillum album</name>
    <dbReference type="NCBI Taxonomy" id="3080276"/>
    <lineage>
        <taxon>Bacteria</taxon>
        <taxon>Pseudomonadati</taxon>
        <taxon>Pseudomonadota</taxon>
        <taxon>Betaproteobacteria</taxon>
        <taxon>Burkholderiales</taxon>
        <taxon>Oxalobacteraceae</taxon>
        <taxon>Noviherbaspirillum</taxon>
    </lineage>
</organism>
<evidence type="ECO:0000256" key="3">
    <source>
        <dbReference type="ARBA" id="ARBA00022692"/>
    </source>
</evidence>
<name>A0ABU6JGC0_9BURK</name>
<accession>A0ABU6JGC0</accession>
<evidence type="ECO:0000256" key="1">
    <source>
        <dbReference type="ARBA" id="ARBA00004651"/>
    </source>
</evidence>
<evidence type="ECO:0000256" key="5">
    <source>
        <dbReference type="ARBA" id="ARBA00023136"/>
    </source>
</evidence>
<dbReference type="RefSeq" id="WP_326509138.1">
    <property type="nucleotide sequence ID" value="NZ_JAWIIV010000030.1"/>
</dbReference>
<proteinExistence type="predicted"/>
<evidence type="ECO:0000313" key="8">
    <source>
        <dbReference type="Proteomes" id="UP001352263"/>
    </source>
</evidence>
<sequence length="202" mass="21365">MDIAVLPLYLSALVAVYLLPGPDMALVIATGAAHGRRLALATSLGVALARGLHVLMSGAGLAALMAANPMLLDLVRWIGAAYLLILAVQVLRSDLRLNASARSERSARSCFLRGFLTNLMNPKALLFCGLFLPQFVSAAHGPALTQFLWLGAVLVLVGFAFDCVYATAAARIGQRMQGKASPLKKWLLPSVLVLMAGRLLAS</sequence>
<evidence type="ECO:0000256" key="2">
    <source>
        <dbReference type="ARBA" id="ARBA00022475"/>
    </source>
</evidence>
<protein>
    <submittedName>
        <fullName evidence="7">LysE family translocator</fullName>
    </submittedName>
</protein>
<gene>
    <name evidence="7" type="ORF">RY831_25185</name>
</gene>
<feature type="transmembrane region" description="Helical" evidence="6">
    <location>
        <begin position="147"/>
        <end position="165"/>
    </location>
</feature>
<feature type="transmembrane region" description="Helical" evidence="6">
    <location>
        <begin position="111"/>
        <end position="135"/>
    </location>
</feature>
<feature type="transmembrane region" description="Helical" evidence="6">
    <location>
        <begin position="6"/>
        <end position="26"/>
    </location>
</feature>